<evidence type="ECO:0000256" key="4">
    <source>
        <dbReference type="PIRNR" id="PIRNR036881"/>
    </source>
</evidence>
<reference evidence="6" key="2">
    <citation type="submission" date="2025-09" db="UniProtKB">
        <authorList>
            <consortium name="Ensembl"/>
        </authorList>
    </citation>
    <scope>IDENTIFICATION</scope>
</reference>
<dbReference type="Gene3D" id="3.30.720.170">
    <property type="entry name" value="Perilipin, alpha-beta domain"/>
    <property type="match status" value="1"/>
</dbReference>
<name>A0A8C8E8S3_9STRI</name>
<keyword evidence="3" id="KW-0551">Lipid droplet</keyword>
<dbReference type="AlphaFoldDB" id="A0A8C8E8S3"/>
<dbReference type="Pfam" id="PF03036">
    <property type="entry name" value="Perilipin"/>
    <property type="match status" value="1"/>
</dbReference>
<dbReference type="GO" id="GO:0005829">
    <property type="term" value="C:cytosol"/>
    <property type="evidence" value="ECO:0007669"/>
    <property type="project" value="TreeGrafter"/>
</dbReference>
<feature type="region of interest" description="Disordered" evidence="5">
    <location>
        <begin position="380"/>
        <end position="417"/>
    </location>
</feature>
<dbReference type="Ensembl" id="ENSOSUT00000009837.1">
    <property type="protein sequence ID" value="ENSOSUP00000009501.1"/>
    <property type="gene ID" value="ENSOSUG00000006960.1"/>
</dbReference>
<reference evidence="6" key="1">
    <citation type="submission" date="2025-08" db="UniProtKB">
        <authorList>
            <consortium name="Ensembl"/>
        </authorList>
    </citation>
    <scope>IDENTIFICATION</scope>
</reference>
<keyword evidence="7" id="KW-1185">Reference proteome</keyword>
<accession>A0A8C8E8S3</accession>
<dbReference type="PANTHER" id="PTHR14024:SF51">
    <property type="entry name" value="PERILIPIN-RELATED"/>
    <property type="match status" value="1"/>
</dbReference>
<sequence length="417" mass="45559">QKGRPEDPLSNLLVNKVANLTLVNSACDVVSTVYAFTKESHPYIRSVCDVAEKGVKSVTEATASCVQPVLTTLEPHGNPLWKGRFSPACEGLWLLPALEGVVKCGNALVSSGLADAKDAVSSKVSVVMDVTKETLESSVVAARSAVASSVGMVMDSRAGQMAAGGAEAVLGRTEDNSLPISNEELGKEMLCEKRRYFVRLGSLSDELRLFAYLQSMDKMKQVWQGMKETLAQLHCIIELIEVFKQGFNQKLQEGQEKLQQMWLDWSRKSSKESGDESSAEPEIESLALLMACSITQQLQITCCKIVSAIQGLPSSLQDKVKQSLSTIEELHASFSVANSFQDLSSSVLTQSQRKLAVIQEYMEELLDYLKNNTPLSWLVGPFSPREEEETSQEGEPSQEKEAETAEAGHHEASSTLM</sequence>
<comment type="similarity">
    <text evidence="2 4">Belongs to the perilipin family.</text>
</comment>
<dbReference type="GO" id="GO:0010890">
    <property type="term" value="P:positive regulation of triglyceride storage"/>
    <property type="evidence" value="ECO:0007669"/>
    <property type="project" value="TreeGrafter"/>
</dbReference>
<evidence type="ECO:0000256" key="2">
    <source>
        <dbReference type="ARBA" id="ARBA00006311"/>
    </source>
</evidence>
<dbReference type="Gene3D" id="1.20.120.340">
    <property type="entry name" value="Flagellar protein FliS"/>
    <property type="match status" value="1"/>
</dbReference>
<evidence type="ECO:0000256" key="3">
    <source>
        <dbReference type="ARBA" id="ARBA00022677"/>
    </source>
</evidence>
<dbReference type="GO" id="GO:0019915">
    <property type="term" value="P:lipid storage"/>
    <property type="evidence" value="ECO:0007669"/>
    <property type="project" value="TreeGrafter"/>
</dbReference>
<protein>
    <recommendedName>
        <fullName evidence="4">Perilipin</fullName>
    </recommendedName>
</protein>
<comment type="subcellular location">
    <subcellularLocation>
        <location evidence="1">Lipid droplet</location>
    </subcellularLocation>
</comment>
<dbReference type="GO" id="GO:0005811">
    <property type="term" value="C:lipid droplet"/>
    <property type="evidence" value="ECO:0007669"/>
    <property type="project" value="UniProtKB-SubCell"/>
</dbReference>
<evidence type="ECO:0000313" key="6">
    <source>
        <dbReference type="Ensembl" id="ENSOSUP00000009501.1"/>
    </source>
</evidence>
<dbReference type="PIRSF" id="PIRSF036881">
    <property type="entry name" value="PAT"/>
    <property type="match status" value="1"/>
</dbReference>
<dbReference type="PANTHER" id="PTHR14024">
    <property type="entry name" value="PERILIPIN"/>
    <property type="match status" value="1"/>
</dbReference>
<dbReference type="InterPro" id="IPR004279">
    <property type="entry name" value="Perilipin"/>
</dbReference>
<evidence type="ECO:0000313" key="7">
    <source>
        <dbReference type="Proteomes" id="UP000694552"/>
    </source>
</evidence>
<evidence type="ECO:0000256" key="1">
    <source>
        <dbReference type="ARBA" id="ARBA00004502"/>
    </source>
</evidence>
<dbReference type="Proteomes" id="UP000694552">
    <property type="component" value="Unplaced"/>
</dbReference>
<evidence type="ECO:0000256" key="5">
    <source>
        <dbReference type="SAM" id="MobiDB-lite"/>
    </source>
</evidence>
<proteinExistence type="inferred from homology"/>
<feature type="compositionally biased region" description="Basic and acidic residues" evidence="5">
    <location>
        <begin position="397"/>
        <end position="417"/>
    </location>
</feature>
<dbReference type="SUPFAM" id="SSF109775">
    <property type="entry name" value="Mannose-6-phosphate receptor binding protein 1 (Tip47), C-terminal domain"/>
    <property type="match status" value="1"/>
</dbReference>
<organism evidence="6 7">
    <name type="scientific">Otus sunia</name>
    <name type="common">Oriental scops-owl</name>
    <dbReference type="NCBI Taxonomy" id="257818"/>
    <lineage>
        <taxon>Eukaryota</taxon>
        <taxon>Metazoa</taxon>
        <taxon>Chordata</taxon>
        <taxon>Craniata</taxon>
        <taxon>Vertebrata</taxon>
        <taxon>Euteleostomi</taxon>
        <taxon>Archelosauria</taxon>
        <taxon>Archosauria</taxon>
        <taxon>Dinosauria</taxon>
        <taxon>Saurischia</taxon>
        <taxon>Theropoda</taxon>
        <taxon>Coelurosauria</taxon>
        <taxon>Aves</taxon>
        <taxon>Neognathae</taxon>
        <taxon>Neoaves</taxon>
        <taxon>Telluraves</taxon>
        <taxon>Strigiformes</taxon>
        <taxon>Strigidae</taxon>
        <taxon>Otus</taxon>
    </lineage>
</organism>